<evidence type="ECO:0000256" key="8">
    <source>
        <dbReference type="SAM" id="Phobius"/>
    </source>
</evidence>
<feature type="transmembrane region" description="Helical" evidence="8">
    <location>
        <begin position="323"/>
        <end position="342"/>
    </location>
</feature>
<name>A0A5J5BVW2_9ASTE</name>
<feature type="repeat" description="PPR" evidence="7">
    <location>
        <begin position="44"/>
        <end position="78"/>
    </location>
</feature>
<evidence type="ECO:0000256" key="3">
    <source>
        <dbReference type="ARBA" id="ARBA00022692"/>
    </source>
</evidence>
<feature type="transmembrane region" description="Helical" evidence="8">
    <location>
        <begin position="138"/>
        <end position="159"/>
    </location>
</feature>
<comment type="subcellular location">
    <subcellularLocation>
        <location evidence="1">Membrane</location>
        <topology evidence="1">Multi-pass membrane protein</topology>
    </subcellularLocation>
</comment>
<dbReference type="NCBIfam" id="TIGR00756">
    <property type="entry name" value="PPR"/>
    <property type="match status" value="2"/>
</dbReference>
<keyword evidence="6 8" id="KW-0472">Membrane</keyword>
<dbReference type="PANTHER" id="PTHR46285:SF13">
    <property type="entry name" value="OS02G0167775 PROTEIN"/>
    <property type="match status" value="1"/>
</dbReference>
<feature type="transmembrane region" description="Helical" evidence="8">
    <location>
        <begin position="229"/>
        <end position="247"/>
    </location>
</feature>
<feature type="transmembrane region" description="Helical" evidence="8">
    <location>
        <begin position="171"/>
        <end position="189"/>
    </location>
</feature>
<dbReference type="PROSITE" id="PS51375">
    <property type="entry name" value="PPR"/>
    <property type="match status" value="2"/>
</dbReference>
<dbReference type="OrthoDB" id="551896at2759"/>
<dbReference type="Pfam" id="PF13041">
    <property type="entry name" value="PPR_2"/>
    <property type="match status" value="1"/>
</dbReference>
<keyword evidence="3 8" id="KW-0812">Transmembrane</keyword>
<feature type="transmembrane region" description="Helical" evidence="8">
    <location>
        <begin position="254"/>
        <end position="273"/>
    </location>
</feature>
<accession>A0A5J5BVW2</accession>
<keyword evidence="10" id="KW-1185">Reference proteome</keyword>
<keyword evidence="5 8" id="KW-1133">Transmembrane helix</keyword>
<evidence type="ECO:0000256" key="6">
    <source>
        <dbReference type="ARBA" id="ARBA00023136"/>
    </source>
</evidence>
<organism evidence="9 10">
    <name type="scientific">Nyssa sinensis</name>
    <dbReference type="NCBI Taxonomy" id="561372"/>
    <lineage>
        <taxon>Eukaryota</taxon>
        <taxon>Viridiplantae</taxon>
        <taxon>Streptophyta</taxon>
        <taxon>Embryophyta</taxon>
        <taxon>Tracheophyta</taxon>
        <taxon>Spermatophyta</taxon>
        <taxon>Magnoliopsida</taxon>
        <taxon>eudicotyledons</taxon>
        <taxon>Gunneridae</taxon>
        <taxon>Pentapetalae</taxon>
        <taxon>asterids</taxon>
        <taxon>Cornales</taxon>
        <taxon>Nyssaceae</taxon>
        <taxon>Nyssa</taxon>
    </lineage>
</organism>
<evidence type="ECO:0000256" key="7">
    <source>
        <dbReference type="PROSITE-ProRule" id="PRU00708"/>
    </source>
</evidence>
<dbReference type="AlphaFoldDB" id="A0A5J5BVW2"/>
<dbReference type="PANTHER" id="PTHR46285">
    <property type="entry name" value="PROTEINASE INHIBITOR I4, SERPIN (DUF716)-RELATED"/>
    <property type="match status" value="1"/>
</dbReference>
<evidence type="ECO:0000256" key="2">
    <source>
        <dbReference type="ARBA" id="ARBA00006948"/>
    </source>
</evidence>
<evidence type="ECO:0000313" key="9">
    <source>
        <dbReference type="EMBL" id="KAA8545917.1"/>
    </source>
</evidence>
<proteinExistence type="inferred from homology"/>
<evidence type="ECO:0000256" key="1">
    <source>
        <dbReference type="ARBA" id="ARBA00004141"/>
    </source>
</evidence>
<evidence type="ECO:0000313" key="10">
    <source>
        <dbReference type="Proteomes" id="UP000325577"/>
    </source>
</evidence>
<sequence length="376" mass="41696">MKRRGIKPDHISCNTHISGYSRRGDMKDAFRVLDEMSSIGFNLTRLTCNALIRGLCKNQEEDHAEDLLKEMNAPSLETEASMGTFVGHIVPGLALALLGLWHTINTIRAYHLKGSTNFKSRFWYPLKSPLSKLEHLELIFILSFSIFAIFMQVLNFPFINFSFKLDNFEHATMFLHVAIFAGLSLSVELTNSSEILSGMSGILAASVFGQQLFLLHYHSTDHVGLEGHYHWLLQLIVFLSLVAALSATSSPTSFPAALVLSISVMFQGCWFMNMGFMLWVPKFVPQGCVVQLTDASSDIMHGAVMCKTHEAGLRARALANLQFSWILAGILILTGCICLKFARSSTPRGHPTAYEQLHSRGADVSVANTGFKQAHP</sequence>
<feature type="repeat" description="PPR" evidence="7">
    <location>
        <begin position="9"/>
        <end position="43"/>
    </location>
</feature>
<keyword evidence="4" id="KW-0677">Repeat</keyword>
<protein>
    <submittedName>
        <fullName evidence="9">Uncharacterized protein</fullName>
    </submittedName>
</protein>
<evidence type="ECO:0000256" key="4">
    <source>
        <dbReference type="ARBA" id="ARBA00022737"/>
    </source>
</evidence>
<dbReference type="EMBL" id="CM018033">
    <property type="protein sequence ID" value="KAA8545917.1"/>
    <property type="molecule type" value="Genomic_DNA"/>
</dbReference>
<feature type="transmembrane region" description="Helical" evidence="8">
    <location>
        <begin position="196"/>
        <end position="217"/>
    </location>
</feature>
<evidence type="ECO:0000256" key="5">
    <source>
        <dbReference type="ARBA" id="ARBA00022989"/>
    </source>
</evidence>
<dbReference type="InterPro" id="IPR011990">
    <property type="entry name" value="TPR-like_helical_dom_sf"/>
</dbReference>
<dbReference type="Gene3D" id="1.25.40.10">
    <property type="entry name" value="Tetratricopeptide repeat domain"/>
    <property type="match status" value="1"/>
</dbReference>
<dbReference type="Proteomes" id="UP000325577">
    <property type="component" value="Linkage Group LG10"/>
</dbReference>
<dbReference type="GO" id="GO:0016020">
    <property type="term" value="C:membrane"/>
    <property type="evidence" value="ECO:0007669"/>
    <property type="project" value="UniProtKB-SubCell"/>
</dbReference>
<dbReference type="InterPro" id="IPR002885">
    <property type="entry name" value="PPR_rpt"/>
</dbReference>
<dbReference type="Pfam" id="PF04819">
    <property type="entry name" value="DUF716"/>
    <property type="match status" value="1"/>
</dbReference>
<reference evidence="9 10" key="1">
    <citation type="submission" date="2019-09" db="EMBL/GenBank/DDBJ databases">
        <title>A chromosome-level genome assembly of the Chinese tupelo Nyssa sinensis.</title>
        <authorList>
            <person name="Yang X."/>
            <person name="Kang M."/>
            <person name="Yang Y."/>
            <person name="Xiong H."/>
            <person name="Wang M."/>
            <person name="Zhang Z."/>
            <person name="Wang Z."/>
            <person name="Wu H."/>
            <person name="Ma T."/>
            <person name="Liu J."/>
            <person name="Xi Z."/>
        </authorList>
    </citation>
    <scope>NUCLEOTIDE SEQUENCE [LARGE SCALE GENOMIC DNA]</scope>
    <source>
        <strain evidence="9">J267</strain>
        <tissue evidence="9">Leaf</tissue>
    </source>
</reference>
<dbReference type="InterPro" id="IPR006904">
    <property type="entry name" value="DUF716"/>
</dbReference>
<comment type="similarity">
    <text evidence="2">Belongs to the TMEM45 family.</text>
</comment>
<gene>
    <name evidence="9" type="ORF">F0562_020632</name>
</gene>